<sequence length="210" mass="23478">MEMKSNLEVRGVGSKFRSEGVSYRDILTSNKFNCLGAGDQQPAGKIERVLEVHAETSAFFAFQEKAVVGRTTDIKSLSALNVLISSAGFPSAKVYYVGGLYVLIVFPEDYEAVEFINNQNVWKDWFSSLDMWEGQSLPYERIAWIKFDGVLVHLAENKVFNDLAEAYGKVVHASQLSPDVRNLSVNRVGVLVEHGDLIKDTAILIWKGRK</sequence>
<dbReference type="Gramene" id="mRNA:HanXRQr2_Chr17g0812921">
    <property type="protein sequence ID" value="CDS:HanXRQr2_Chr17g0812921.1"/>
    <property type="gene ID" value="HanXRQr2_Chr17g0812921"/>
</dbReference>
<proteinExistence type="predicted"/>
<keyword evidence="2" id="KW-1185">Reference proteome</keyword>
<dbReference type="Proteomes" id="UP000215914">
    <property type="component" value="Unassembled WGS sequence"/>
</dbReference>
<organism evidence="1 2">
    <name type="scientific">Helianthus annuus</name>
    <name type="common">Common sunflower</name>
    <dbReference type="NCBI Taxonomy" id="4232"/>
    <lineage>
        <taxon>Eukaryota</taxon>
        <taxon>Viridiplantae</taxon>
        <taxon>Streptophyta</taxon>
        <taxon>Embryophyta</taxon>
        <taxon>Tracheophyta</taxon>
        <taxon>Spermatophyta</taxon>
        <taxon>Magnoliopsida</taxon>
        <taxon>eudicotyledons</taxon>
        <taxon>Gunneridae</taxon>
        <taxon>Pentapetalae</taxon>
        <taxon>asterids</taxon>
        <taxon>campanulids</taxon>
        <taxon>Asterales</taxon>
        <taxon>Asteraceae</taxon>
        <taxon>Asteroideae</taxon>
        <taxon>Heliantheae alliance</taxon>
        <taxon>Heliantheae</taxon>
        <taxon>Helianthus</taxon>
    </lineage>
</organism>
<evidence type="ECO:0000313" key="2">
    <source>
        <dbReference type="Proteomes" id="UP000215914"/>
    </source>
</evidence>
<accession>A0A9K3GW00</accession>
<reference evidence="1" key="2">
    <citation type="submission" date="2020-06" db="EMBL/GenBank/DDBJ databases">
        <title>Helianthus annuus Genome sequencing and assembly Release 2.</title>
        <authorList>
            <person name="Gouzy J."/>
            <person name="Langlade N."/>
            <person name="Munos S."/>
        </authorList>
    </citation>
    <scope>NUCLEOTIDE SEQUENCE</scope>
    <source>
        <tissue evidence="1">Leaves</tissue>
    </source>
</reference>
<protein>
    <submittedName>
        <fullName evidence="1">Uncharacterized protein</fullName>
    </submittedName>
</protein>
<gene>
    <name evidence="1" type="ORF">HanXRQr2_Chr17g0812921</name>
</gene>
<dbReference type="EMBL" id="MNCJ02000332">
    <property type="protein sequence ID" value="KAF5756294.1"/>
    <property type="molecule type" value="Genomic_DNA"/>
</dbReference>
<dbReference type="AlphaFoldDB" id="A0A9K3GW00"/>
<dbReference type="PANTHER" id="PTHR34427:SF5">
    <property type="entry name" value="DUF4283 DOMAIN-CONTAINING PROTEIN"/>
    <property type="match status" value="1"/>
</dbReference>
<reference evidence="1" key="1">
    <citation type="journal article" date="2017" name="Nature">
        <title>The sunflower genome provides insights into oil metabolism, flowering and Asterid evolution.</title>
        <authorList>
            <person name="Badouin H."/>
            <person name="Gouzy J."/>
            <person name="Grassa C.J."/>
            <person name="Murat F."/>
            <person name="Staton S.E."/>
            <person name="Cottret L."/>
            <person name="Lelandais-Briere C."/>
            <person name="Owens G.L."/>
            <person name="Carrere S."/>
            <person name="Mayjonade B."/>
            <person name="Legrand L."/>
            <person name="Gill N."/>
            <person name="Kane N.C."/>
            <person name="Bowers J.E."/>
            <person name="Hubner S."/>
            <person name="Bellec A."/>
            <person name="Berard A."/>
            <person name="Berges H."/>
            <person name="Blanchet N."/>
            <person name="Boniface M.C."/>
            <person name="Brunel D."/>
            <person name="Catrice O."/>
            <person name="Chaidir N."/>
            <person name="Claudel C."/>
            <person name="Donnadieu C."/>
            <person name="Faraut T."/>
            <person name="Fievet G."/>
            <person name="Helmstetter N."/>
            <person name="King M."/>
            <person name="Knapp S.J."/>
            <person name="Lai Z."/>
            <person name="Le Paslier M.C."/>
            <person name="Lippi Y."/>
            <person name="Lorenzon L."/>
            <person name="Mandel J.R."/>
            <person name="Marage G."/>
            <person name="Marchand G."/>
            <person name="Marquand E."/>
            <person name="Bret-Mestries E."/>
            <person name="Morien E."/>
            <person name="Nambeesan S."/>
            <person name="Nguyen T."/>
            <person name="Pegot-Espagnet P."/>
            <person name="Pouilly N."/>
            <person name="Raftis F."/>
            <person name="Sallet E."/>
            <person name="Schiex T."/>
            <person name="Thomas J."/>
            <person name="Vandecasteele C."/>
            <person name="Vares D."/>
            <person name="Vear F."/>
            <person name="Vautrin S."/>
            <person name="Crespi M."/>
            <person name="Mangin B."/>
            <person name="Burke J.M."/>
            <person name="Salse J."/>
            <person name="Munos S."/>
            <person name="Vincourt P."/>
            <person name="Rieseberg L.H."/>
            <person name="Langlade N.B."/>
        </authorList>
    </citation>
    <scope>NUCLEOTIDE SEQUENCE</scope>
    <source>
        <tissue evidence="1">Leaves</tissue>
    </source>
</reference>
<dbReference type="PANTHER" id="PTHR34427">
    <property type="entry name" value="DUF4283 DOMAIN PROTEIN"/>
    <property type="match status" value="1"/>
</dbReference>
<name>A0A9K3GW00_HELAN</name>
<evidence type="ECO:0000313" key="1">
    <source>
        <dbReference type="EMBL" id="KAF5756294.1"/>
    </source>
</evidence>
<comment type="caution">
    <text evidence="1">The sequence shown here is derived from an EMBL/GenBank/DDBJ whole genome shotgun (WGS) entry which is preliminary data.</text>
</comment>